<keyword evidence="3" id="KW-1185">Reference proteome</keyword>
<dbReference type="AlphaFoldDB" id="A0A8E2JGQ5"/>
<gene>
    <name evidence="2" type="ORF">K432DRAFT_380787</name>
</gene>
<keyword evidence="1" id="KW-0472">Membrane</keyword>
<proteinExistence type="predicted"/>
<keyword evidence="1" id="KW-0812">Transmembrane</keyword>
<evidence type="ECO:0000256" key="1">
    <source>
        <dbReference type="SAM" id="Phobius"/>
    </source>
</evidence>
<feature type="transmembrane region" description="Helical" evidence="1">
    <location>
        <begin position="83"/>
        <end position="107"/>
    </location>
</feature>
<evidence type="ECO:0000313" key="2">
    <source>
        <dbReference type="EMBL" id="OCK82025.1"/>
    </source>
</evidence>
<organism evidence="2 3">
    <name type="scientific">Lepidopterella palustris CBS 459.81</name>
    <dbReference type="NCBI Taxonomy" id="1314670"/>
    <lineage>
        <taxon>Eukaryota</taxon>
        <taxon>Fungi</taxon>
        <taxon>Dikarya</taxon>
        <taxon>Ascomycota</taxon>
        <taxon>Pezizomycotina</taxon>
        <taxon>Dothideomycetes</taxon>
        <taxon>Pleosporomycetidae</taxon>
        <taxon>Mytilinidiales</taxon>
        <taxon>Argynnaceae</taxon>
        <taxon>Lepidopterella</taxon>
    </lineage>
</organism>
<dbReference type="EMBL" id="KV744901">
    <property type="protein sequence ID" value="OCK82025.1"/>
    <property type="molecule type" value="Genomic_DNA"/>
</dbReference>
<name>A0A8E2JGQ5_9PEZI</name>
<keyword evidence="1" id="KW-1133">Transmembrane helix</keyword>
<protein>
    <submittedName>
        <fullName evidence="2">Uncharacterized protein</fullName>
    </submittedName>
</protein>
<sequence length="165" mass="17958">MEKSTSDWMAKPTTDALRSWRILTLANLTGLSGFSPSKYCYIFPPVQIFTMTSSSCLSATLSSRTSLKHSTYQMITQSSVLDLVFVALISVTMASPMVSVFVMRVLVPPSLLSIRMESPRSASPEKDIFELAVPIRSSKTAGPASASEVISSGKSSLIDFRVLQH</sequence>
<reference evidence="2 3" key="1">
    <citation type="journal article" date="2016" name="Nat. Commun.">
        <title>Ectomycorrhizal ecology is imprinted in the genome of the dominant symbiotic fungus Cenococcum geophilum.</title>
        <authorList>
            <consortium name="DOE Joint Genome Institute"/>
            <person name="Peter M."/>
            <person name="Kohler A."/>
            <person name="Ohm R.A."/>
            <person name="Kuo A."/>
            <person name="Krutzmann J."/>
            <person name="Morin E."/>
            <person name="Arend M."/>
            <person name="Barry K.W."/>
            <person name="Binder M."/>
            <person name="Choi C."/>
            <person name="Clum A."/>
            <person name="Copeland A."/>
            <person name="Grisel N."/>
            <person name="Haridas S."/>
            <person name="Kipfer T."/>
            <person name="LaButti K."/>
            <person name="Lindquist E."/>
            <person name="Lipzen A."/>
            <person name="Maire R."/>
            <person name="Meier B."/>
            <person name="Mihaltcheva S."/>
            <person name="Molinier V."/>
            <person name="Murat C."/>
            <person name="Poggeler S."/>
            <person name="Quandt C.A."/>
            <person name="Sperisen C."/>
            <person name="Tritt A."/>
            <person name="Tisserant E."/>
            <person name="Crous P.W."/>
            <person name="Henrissat B."/>
            <person name="Nehls U."/>
            <person name="Egli S."/>
            <person name="Spatafora J.W."/>
            <person name="Grigoriev I.V."/>
            <person name="Martin F.M."/>
        </authorList>
    </citation>
    <scope>NUCLEOTIDE SEQUENCE [LARGE SCALE GENOMIC DNA]</scope>
    <source>
        <strain evidence="2 3">CBS 459.81</strain>
    </source>
</reference>
<dbReference type="Proteomes" id="UP000250266">
    <property type="component" value="Unassembled WGS sequence"/>
</dbReference>
<evidence type="ECO:0000313" key="3">
    <source>
        <dbReference type="Proteomes" id="UP000250266"/>
    </source>
</evidence>
<accession>A0A8E2JGQ5</accession>